<dbReference type="AlphaFoldDB" id="T1KC51"/>
<sequence>MNTNEIKTLKQLLDILNVEKNPNDAYINEKLSSLNQERSNLITLLSKAAIHTRDPKQKGFTPSYMARMDRINKVLYTNEPIETHQQQTQVYEPIASTSADTQLVLLPNIARQHTTSDTRNEAHLTVSSPTKRPMVTVATDDTFTVTQPKNIKFNSVQIKSPHIYPWAATGDRGYSIQVTGPEFKRGMLTEYIGNIDEYFGRLISLSENDNSATITVDREEGQRKLTELINSSNTGMTASINPLRFSIIKMNFKDKTFEFWKLFGSQFANFCLVAITVDPMIRDHILRVLNGKLWFKGKLIEVIDHFSLRKSYNCGSCRHWICTEKQERCLMCSGPHNYRTCKAFTPKCPVCKGEHEAFDINCPQMKEAIDRQMEKVDYTYTEIMWQKATGNNKMSTTVSKLLDDKLELLCKREFTVLGFSTELEIEEYKNLIEETVTLQPMDIIKKFPFTQRIKTSILILSHILQDQNNFTTRNHITNLCSSLNLLDASRTIENRISTYLDIQILLNIYNQIFNPYDWLVPYIKTEYIHLSGKTKRQIILNCPTPNTLLEKLKQGNPEYQVAITDWYFLNQIGQINTSAENVRIFVNTIQQEE</sequence>
<evidence type="ECO:0000313" key="1">
    <source>
        <dbReference type="EnsemblMetazoa" id="tetur08g06390.1"/>
    </source>
</evidence>
<dbReference type="EnsemblMetazoa" id="tetur08g06390.1">
    <property type="protein sequence ID" value="tetur08g06390.1"/>
    <property type="gene ID" value="tetur08g06390"/>
</dbReference>
<dbReference type="Proteomes" id="UP000015104">
    <property type="component" value="Unassembled WGS sequence"/>
</dbReference>
<evidence type="ECO:0000313" key="2">
    <source>
        <dbReference type="Proteomes" id="UP000015104"/>
    </source>
</evidence>
<dbReference type="EMBL" id="CAEY01001958">
    <property type="status" value="NOT_ANNOTATED_CDS"/>
    <property type="molecule type" value="Genomic_DNA"/>
</dbReference>
<keyword evidence="2" id="KW-1185">Reference proteome</keyword>
<protein>
    <submittedName>
        <fullName evidence="1">Uncharacterized protein</fullName>
    </submittedName>
</protein>
<accession>T1KC51</accession>
<reference evidence="2" key="1">
    <citation type="submission" date="2011-08" db="EMBL/GenBank/DDBJ databases">
        <authorList>
            <person name="Rombauts S."/>
        </authorList>
    </citation>
    <scope>NUCLEOTIDE SEQUENCE</scope>
    <source>
        <strain evidence="2">London</strain>
    </source>
</reference>
<name>T1KC51_TETUR</name>
<organism evidence="1 2">
    <name type="scientific">Tetranychus urticae</name>
    <name type="common">Two-spotted spider mite</name>
    <dbReference type="NCBI Taxonomy" id="32264"/>
    <lineage>
        <taxon>Eukaryota</taxon>
        <taxon>Metazoa</taxon>
        <taxon>Ecdysozoa</taxon>
        <taxon>Arthropoda</taxon>
        <taxon>Chelicerata</taxon>
        <taxon>Arachnida</taxon>
        <taxon>Acari</taxon>
        <taxon>Acariformes</taxon>
        <taxon>Trombidiformes</taxon>
        <taxon>Prostigmata</taxon>
        <taxon>Eleutherengona</taxon>
        <taxon>Raphignathae</taxon>
        <taxon>Tetranychoidea</taxon>
        <taxon>Tetranychidae</taxon>
        <taxon>Tetranychus</taxon>
    </lineage>
</organism>
<dbReference type="HOGENOM" id="CLU_460305_0_0_1"/>
<proteinExistence type="predicted"/>
<reference evidence="1" key="2">
    <citation type="submission" date="2015-06" db="UniProtKB">
        <authorList>
            <consortium name="EnsemblMetazoa"/>
        </authorList>
    </citation>
    <scope>IDENTIFICATION</scope>
</reference>